<evidence type="ECO:0000313" key="2">
    <source>
        <dbReference type="EMBL" id="OAA63441.1"/>
    </source>
</evidence>
<feature type="region of interest" description="Disordered" evidence="1">
    <location>
        <begin position="43"/>
        <end position="64"/>
    </location>
</feature>
<comment type="caution">
    <text evidence="2">The sequence shown here is derived from an EMBL/GenBank/DDBJ whole genome shotgun (WGS) entry which is preliminary data.</text>
</comment>
<sequence>MYEPDVFVVLKPRDEKNRAQSAFKLQHNARWFRPATGGVAETATIGSRDVTPANDSESKDEDKGKVDRLVVTFPELIRLPNLSNGLQAGTDIARSHILLGHRGTKAISAQQYRIAVDDYLYIYLHDYTSTHGTAVGYSGQNEKEAHTKDT</sequence>
<evidence type="ECO:0000256" key="1">
    <source>
        <dbReference type="SAM" id="MobiDB-lite"/>
    </source>
</evidence>
<organism evidence="2 3">
    <name type="scientific">Niveomyces insectorum RCEF 264</name>
    <dbReference type="NCBI Taxonomy" id="1081102"/>
    <lineage>
        <taxon>Eukaryota</taxon>
        <taxon>Fungi</taxon>
        <taxon>Dikarya</taxon>
        <taxon>Ascomycota</taxon>
        <taxon>Pezizomycotina</taxon>
        <taxon>Sordariomycetes</taxon>
        <taxon>Hypocreomycetidae</taxon>
        <taxon>Hypocreales</taxon>
        <taxon>Cordycipitaceae</taxon>
        <taxon>Niveomyces</taxon>
    </lineage>
</organism>
<dbReference type="STRING" id="1081102.A0A167W7Q8"/>
<dbReference type="Proteomes" id="UP000076874">
    <property type="component" value="Unassembled WGS sequence"/>
</dbReference>
<proteinExistence type="predicted"/>
<dbReference type="EMBL" id="AZHD01000005">
    <property type="protein sequence ID" value="OAA63441.1"/>
    <property type="molecule type" value="Genomic_DNA"/>
</dbReference>
<accession>A0A167W7Q8</accession>
<keyword evidence="3" id="KW-1185">Reference proteome</keyword>
<reference evidence="2 3" key="1">
    <citation type="journal article" date="2016" name="Genome Biol. Evol.">
        <title>Divergent and convergent evolution of fungal pathogenicity.</title>
        <authorList>
            <person name="Shang Y."/>
            <person name="Xiao G."/>
            <person name="Zheng P."/>
            <person name="Cen K."/>
            <person name="Zhan S."/>
            <person name="Wang C."/>
        </authorList>
    </citation>
    <scope>NUCLEOTIDE SEQUENCE [LARGE SCALE GENOMIC DNA]</scope>
    <source>
        <strain evidence="2 3">RCEF 264</strain>
    </source>
</reference>
<evidence type="ECO:0000313" key="3">
    <source>
        <dbReference type="Proteomes" id="UP000076874"/>
    </source>
</evidence>
<gene>
    <name evidence="2" type="ORF">SPI_03604</name>
</gene>
<protein>
    <submittedName>
        <fullName evidence="2">Uncharacterized protein</fullName>
    </submittedName>
</protein>
<name>A0A167W7Q8_9HYPO</name>
<dbReference type="AlphaFoldDB" id="A0A167W7Q8"/>
<dbReference type="OrthoDB" id="10252171at2759"/>